<evidence type="ECO:0000313" key="2">
    <source>
        <dbReference type="EMBL" id="CQR55784.1"/>
    </source>
</evidence>
<dbReference type="PATRIC" id="fig|1073571.4.peg.3607"/>
<dbReference type="Proteomes" id="UP000033163">
    <property type="component" value="Chromosome I"/>
</dbReference>
<accession>A0A0E4HE56</accession>
<feature type="region of interest" description="Disordered" evidence="1">
    <location>
        <begin position="69"/>
        <end position="102"/>
    </location>
</feature>
<name>A0A0E4HE56_9BACL</name>
<reference evidence="3" key="1">
    <citation type="submission" date="2015-03" db="EMBL/GenBank/DDBJ databases">
        <authorList>
            <person name="Wibberg D."/>
        </authorList>
    </citation>
    <scope>NUCLEOTIDE SEQUENCE [LARGE SCALE GENOMIC DNA]</scope>
</reference>
<dbReference type="AlphaFoldDB" id="A0A0E4HE56"/>
<protein>
    <submittedName>
        <fullName evidence="2">Uncharacterized protein</fullName>
    </submittedName>
</protein>
<organism evidence="2 3">
    <name type="scientific">Paenibacillus riograndensis SBR5</name>
    <dbReference type="NCBI Taxonomy" id="1073571"/>
    <lineage>
        <taxon>Bacteria</taxon>
        <taxon>Bacillati</taxon>
        <taxon>Bacillota</taxon>
        <taxon>Bacilli</taxon>
        <taxon>Bacillales</taxon>
        <taxon>Paenibacillaceae</taxon>
        <taxon>Paenibacillus</taxon>
        <taxon>Paenibacillus sonchi group</taxon>
    </lineage>
</organism>
<sequence length="102" mass="11318">MVLIIIGRAAVIAPPVLILAARRLETRLTPVQGTLWPSVYQMETLMHVRLESVISFIYSHLSNGPTAAGIPHRSKIDGGMPKTDRPIPSQSIHSRYGQESRY</sequence>
<proteinExistence type="predicted"/>
<dbReference type="KEGG" id="pri:PRIO_3381"/>
<evidence type="ECO:0000256" key="1">
    <source>
        <dbReference type="SAM" id="MobiDB-lite"/>
    </source>
</evidence>
<dbReference type="EMBL" id="LN831776">
    <property type="protein sequence ID" value="CQR55784.1"/>
    <property type="molecule type" value="Genomic_DNA"/>
</dbReference>
<dbReference type="HOGENOM" id="CLU_2274612_0_0_9"/>
<evidence type="ECO:0000313" key="3">
    <source>
        <dbReference type="Proteomes" id="UP000033163"/>
    </source>
</evidence>
<gene>
    <name evidence="2" type="ORF">PRIO_3381</name>
</gene>